<keyword evidence="2" id="KW-0690">Ribosome biogenesis</keyword>
<dbReference type="CDD" id="cd09864">
    <property type="entry name" value="PIN_Fcf1-like"/>
    <property type="match status" value="1"/>
</dbReference>
<dbReference type="SUPFAM" id="SSF88723">
    <property type="entry name" value="PIN domain-like"/>
    <property type="match status" value="1"/>
</dbReference>
<feature type="compositionally biased region" description="Low complexity" evidence="5">
    <location>
        <begin position="45"/>
        <end position="61"/>
    </location>
</feature>
<feature type="region of interest" description="Disordered" evidence="5">
    <location>
        <begin position="1"/>
        <end position="64"/>
    </location>
</feature>
<evidence type="ECO:0000256" key="5">
    <source>
        <dbReference type="SAM" id="MobiDB-lite"/>
    </source>
</evidence>
<keyword evidence="4" id="KW-0539">Nucleus</keyword>
<gene>
    <name evidence="6" type="ORF">PG997_013943</name>
</gene>
<dbReference type="RefSeq" id="XP_066663949.1">
    <property type="nucleotide sequence ID" value="XM_066818257.1"/>
</dbReference>
<dbReference type="Pfam" id="PF04900">
    <property type="entry name" value="Fcf1"/>
    <property type="match status" value="1"/>
</dbReference>
<evidence type="ECO:0000256" key="4">
    <source>
        <dbReference type="ARBA" id="ARBA00023242"/>
    </source>
</evidence>
<dbReference type="InterPro" id="IPR006984">
    <property type="entry name" value="Fcf1/UTP23"/>
</dbReference>
<evidence type="ECO:0000256" key="2">
    <source>
        <dbReference type="ARBA" id="ARBA00022517"/>
    </source>
</evidence>
<dbReference type="InterPro" id="IPR029060">
    <property type="entry name" value="PIN-like_dom_sf"/>
</dbReference>
<comment type="subcellular location">
    <subcellularLocation>
        <location evidence="1">Nucleus</location>
        <location evidence="1">Nucleolus</location>
    </subcellularLocation>
</comment>
<name>A0ABR1V7N3_9PEZI</name>
<keyword evidence="7" id="KW-1185">Reference proteome</keyword>
<accession>A0ABR1V7N3</accession>
<dbReference type="Gene3D" id="3.40.50.1010">
    <property type="entry name" value="5'-nuclease"/>
    <property type="match status" value="1"/>
</dbReference>
<evidence type="ECO:0000256" key="1">
    <source>
        <dbReference type="ARBA" id="ARBA00004604"/>
    </source>
</evidence>
<evidence type="ECO:0000313" key="6">
    <source>
        <dbReference type="EMBL" id="KAK8067196.1"/>
    </source>
</evidence>
<dbReference type="InterPro" id="IPR037503">
    <property type="entry name" value="Fcf1_PIN"/>
</dbReference>
<evidence type="ECO:0000313" key="7">
    <source>
        <dbReference type="Proteomes" id="UP001433268"/>
    </source>
</evidence>
<keyword evidence="3" id="KW-0698">rRNA processing</keyword>
<reference evidence="6 7" key="1">
    <citation type="submission" date="2023-01" db="EMBL/GenBank/DDBJ databases">
        <title>Analysis of 21 Apiospora genomes using comparative genomics revels a genus with tremendous synthesis potential of carbohydrate active enzymes and secondary metabolites.</title>
        <authorList>
            <person name="Sorensen T."/>
        </authorList>
    </citation>
    <scope>NUCLEOTIDE SEQUENCE [LARGE SCALE GENOMIC DNA]</scope>
    <source>
        <strain evidence="6 7">CBS 114990</strain>
    </source>
</reference>
<protein>
    <recommendedName>
        <fullName evidence="8">rRNA-processing protein FCF1</fullName>
    </recommendedName>
</protein>
<dbReference type="PANTHER" id="PTHR12416">
    <property type="entry name" value="RRNA-PROCESSING PROTEIN UTP23 HOMOLOG"/>
    <property type="match status" value="1"/>
</dbReference>
<organism evidence="6 7">
    <name type="scientific">Apiospora hydei</name>
    <dbReference type="NCBI Taxonomy" id="1337664"/>
    <lineage>
        <taxon>Eukaryota</taxon>
        <taxon>Fungi</taxon>
        <taxon>Dikarya</taxon>
        <taxon>Ascomycota</taxon>
        <taxon>Pezizomycotina</taxon>
        <taxon>Sordariomycetes</taxon>
        <taxon>Xylariomycetidae</taxon>
        <taxon>Amphisphaeriales</taxon>
        <taxon>Apiosporaceae</taxon>
        <taxon>Apiospora</taxon>
    </lineage>
</organism>
<feature type="compositionally biased region" description="Basic and acidic residues" evidence="5">
    <location>
        <begin position="18"/>
        <end position="36"/>
    </location>
</feature>
<sequence length="219" mass="24614">MGVAKKTRKFAAVKRVIGKQDARRRENAAKGEEKNPRTPSRKPRPSSSARCPRCPRPCSSRPTPPSCPLTMSLCKDTNVRTDLLRLKTCALLTEQSSSFCRIPSSASCLSVLESMMDVLLAKANPIISDCVMGELERLGPKYRLALRIARDPRWERLTCDHKGIYADDCIVNTVMKHRIYIIATNDKDLKNRVRRIPGVPIMSVARGKYVIEKLPEVTH</sequence>
<evidence type="ECO:0000256" key="3">
    <source>
        <dbReference type="ARBA" id="ARBA00022552"/>
    </source>
</evidence>
<feature type="compositionally biased region" description="Basic residues" evidence="5">
    <location>
        <begin position="1"/>
        <end position="12"/>
    </location>
</feature>
<proteinExistence type="predicted"/>
<dbReference type="GeneID" id="92051317"/>
<dbReference type="EMBL" id="JAQQWN010000009">
    <property type="protein sequence ID" value="KAK8067196.1"/>
    <property type="molecule type" value="Genomic_DNA"/>
</dbReference>
<comment type="caution">
    <text evidence="6">The sequence shown here is derived from an EMBL/GenBank/DDBJ whole genome shotgun (WGS) entry which is preliminary data.</text>
</comment>
<dbReference type="Proteomes" id="UP001433268">
    <property type="component" value="Unassembled WGS sequence"/>
</dbReference>
<evidence type="ECO:0008006" key="8">
    <source>
        <dbReference type="Google" id="ProtNLM"/>
    </source>
</evidence>